<reference evidence="1 2" key="1">
    <citation type="submission" date="2017-06" db="EMBL/GenBank/DDBJ databases">
        <authorList>
            <person name="Kim H.J."/>
            <person name="Triplett B.A."/>
        </authorList>
    </citation>
    <scope>NUCLEOTIDE SEQUENCE [LARGE SCALE GENOMIC DNA]</scope>
    <source>
        <strain evidence="1 2">DSM 29339</strain>
    </source>
</reference>
<gene>
    <name evidence="1" type="ORF">SAMN05421757_10814</name>
</gene>
<evidence type="ECO:0000313" key="1">
    <source>
        <dbReference type="EMBL" id="SNT21573.1"/>
    </source>
</evidence>
<dbReference type="AlphaFoldDB" id="A0A239KVD0"/>
<dbReference type="Proteomes" id="UP000198426">
    <property type="component" value="Unassembled WGS sequence"/>
</dbReference>
<keyword evidence="2" id="KW-1185">Reference proteome</keyword>
<proteinExistence type="predicted"/>
<protein>
    <submittedName>
        <fullName evidence="1">Uncharacterized protein</fullName>
    </submittedName>
</protein>
<accession>A0A239KVD0</accession>
<sequence>MSKLLIGALIAAAAFYFIGSSGGVMRHSGSGFGTGGAGIGGYAKSSHGAVKGIGTAASGILK</sequence>
<evidence type="ECO:0000313" key="2">
    <source>
        <dbReference type="Proteomes" id="UP000198426"/>
    </source>
</evidence>
<name>A0A239KVD0_9RHOB</name>
<dbReference type="RefSeq" id="WP_089234526.1">
    <property type="nucleotide sequence ID" value="NZ_FZOY01000008.1"/>
</dbReference>
<organism evidence="1 2">
    <name type="scientific">Tropicimonas sediminicola</name>
    <dbReference type="NCBI Taxonomy" id="1031541"/>
    <lineage>
        <taxon>Bacteria</taxon>
        <taxon>Pseudomonadati</taxon>
        <taxon>Pseudomonadota</taxon>
        <taxon>Alphaproteobacteria</taxon>
        <taxon>Rhodobacterales</taxon>
        <taxon>Roseobacteraceae</taxon>
        <taxon>Tropicimonas</taxon>
    </lineage>
</organism>
<dbReference type="EMBL" id="FZOY01000008">
    <property type="protein sequence ID" value="SNT21573.1"/>
    <property type="molecule type" value="Genomic_DNA"/>
</dbReference>